<proteinExistence type="predicted"/>
<gene>
    <name evidence="1" type="ORF">T07_4487</name>
</gene>
<evidence type="ECO:0000313" key="2">
    <source>
        <dbReference type="Proteomes" id="UP000054630"/>
    </source>
</evidence>
<dbReference type="OrthoDB" id="10510029at2759"/>
<keyword evidence="2" id="KW-1185">Reference proteome</keyword>
<reference evidence="1 2" key="1">
    <citation type="submission" date="2015-01" db="EMBL/GenBank/DDBJ databases">
        <title>Evolution of Trichinella species and genotypes.</title>
        <authorList>
            <person name="Korhonen P.K."/>
            <person name="Edoardo P."/>
            <person name="Giuseppe L.R."/>
            <person name="Gasser R.B."/>
        </authorList>
    </citation>
    <scope>NUCLEOTIDE SEQUENCE [LARGE SCALE GENOMIC DNA]</scope>
    <source>
        <strain evidence="1">ISS37</strain>
    </source>
</reference>
<dbReference type="AlphaFoldDB" id="A0A0V0RE71"/>
<dbReference type="EMBL" id="JYDL01000271">
    <property type="protein sequence ID" value="KRX12782.1"/>
    <property type="molecule type" value="Genomic_DNA"/>
</dbReference>
<comment type="caution">
    <text evidence="1">The sequence shown here is derived from an EMBL/GenBank/DDBJ whole genome shotgun (WGS) entry which is preliminary data.</text>
</comment>
<sequence>MRKSRIEVALIKIYFDAANRFRNKDALCSNRIT</sequence>
<organism evidence="1 2">
    <name type="scientific">Trichinella nelsoni</name>
    <dbReference type="NCBI Taxonomy" id="6336"/>
    <lineage>
        <taxon>Eukaryota</taxon>
        <taxon>Metazoa</taxon>
        <taxon>Ecdysozoa</taxon>
        <taxon>Nematoda</taxon>
        <taxon>Enoplea</taxon>
        <taxon>Dorylaimia</taxon>
        <taxon>Trichinellida</taxon>
        <taxon>Trichinellidae</taxon>
        <taxon>Trichinella</taxon>
    </lineage>
</organism>
<protein>
    <submittedName>
        <fullName evidence="1">Uncharacterized protein</fullName>
    </submittedName>
</protein>
<name>A0A0V0RE71_9BILA</name>
<accession>A0A0V0RE71</accession>
<evidence type="ECO:0000313" key="1">
    <source>
        <dbReference type="EMBL" id="KRX12782.1"/>
    </source>
</evidence>
<dbReference type="Proteomes" id="UP000054630">
    <property type="component" value="Unassembled WGS sequence"/>
</dbReference>